<evidence type="ECO:0000313" key="4">
    <source>
        <dbReference type="Proteomes" id="UP000248553"/>
    </source>
</evidence>
<sequence>MKRPRTILKIIVKWGLIGAVGYGVLTTLLLGQNAVDEQAGRYTYNWSGLDALVNDEPLGFFIDQPVPTALDGVDGPYVVGRRVFTVDARSRLRSAPLRAGQPLPVRVGNADQDSFLVALRPAHARPPETYPLPTRLLAVSDIEGNFDGFVSLLRRQGVVDAGFNWSFGRGHLVLNGDFVDRGGYVTPVLWLIYRLEAQAAQAGGQVHYVLGNHEVMMLYGDQSYAQYKYIEAARQISGRPRWDQAGPALFGADTELGRWLRSKNVAERLGPYLFVHAGLKAQLVQQGLTLPDLNRIARQHYGHRAARRLAGTRAGLVLSSYHSPYWDRSLAMNWLYRAFFFFRDPRGAAYHRTTPAELTRVLRFYRAQRLVIGHSVVANVTADYDGRVLKIDVKHGQAKNTGRTQGLLIENGAEYRVDDRGGKARLGTAAR</sequence>
<dbReference type="Pfam" id="PF00149">
    <property type="entry name" value="Metallophos"/>
    <property type="match status" value="1"/>
</dbReference>
<keyword evidence="1" id="KW-0472">Membrane</keyword>
<dbReference type="InterPro" id="IPR004843">
    <property type="entry name" value="Calcineurin-like_PHP"/>
</dbReference>
<dbReference type="AlphaFoldDB" id="A0A328B9R3"/>
<evidence type="ECO:0000313" key="3">
    <source>
        <dbReference type="EMBL" id="RAK62666.1"/>
    </source>
</evidence>
<keyword evidence="1" id="KW-1133">Transmembrane helix</keyword>
<dbReference type="EMBL" id="QHKM01000012">
    <property type="protein sequence ID" value="RAK62666.1"/>
    <property type="molecule type" value="Genomic_DNA"/>
</dbReference>
<dbReference type="Proteomes" id="UP000248553">
    <property type="component" value="Unassembled WGS sequence"/>
</dbReference>
<dbReference type="GO" id="GO:0016787">
    <property type="term" value="F:hydrolase activity"/>
    <property type="evidence" value="ECO:0007669"/>
    <property type="project" value="InterPro"/>
</dbReference>
<proteinExistence type="predicted"/>
<organism evidence="3 4">
    <name type="scientific">Hymenobacter edaphi</name>
    <dbReference type="NCBI Taxonomy" id="2211146"/>
    <lineage>
        <taxon>Bacteria</taxon>
        <taxon>Pseudomonadati</taxon>
        <taxon>Bacteroidota</taxon>
        <taxon>Cytophagia</taxon>
        <taxon>Cytophagales</taxon>
        <taxon>Hymenobacteraceae</taxon>
        <taxon>Hymenobacter</taxon>
    </lineage>
</organism>
<dbReference type="InterPro" id="IPR029052">
    <property type="entry name" value="Metallo-depent_PP-like"/>
</dbReference>
<accession>A0A328B9R3</accession>
<comment type="caution">
    <text evidence="3">The sequence shown here is derived from an EMBL/GenBank/DDBJ whole genome shotgun (WGS) entry which is preliminary data.</text>
</comment>
<evidence type="ECO:0000259" key="2">
    <source>
        <dbReference type="Pfam" id="PF00149"/>
    </source>
</evidence>
<keyword evidence="1" id="KW-0812">Transmembrane</keyword>
<gene>
    <name evidence="3" type="ORF">DLM85_22625</name>
</gene>
<dbReference type="SUPFAM" id="SSF56300">
    <property type="entry name" value="Metallo-dependent phosphatases"/>
    <property type="match status" value="1"/>
</dbReference>
<protein>
    <submittedName>
        <fullName evidence="3">Metallophosphoesterase</fullName>
    </submittedName>
</protein>
<dbReference type="RefSeq" id="WP_111480463.1">
    <property type="nucleotide sequence ID" value="NZ_QHKM01000012.1"/>
</dbReference>
<dbReference type="OrthoDB" id="7550081at2"/>
<dbReference type="Gene3D" id="3.60.21.10">
    <property type="match status" value="1"/>
</dbReference>
<feature type="transmembrane region" description="Helical" evidence="1">
    <location>
        <begin position="12"/>
        <end position="31"/>
    </location>
</feature>
<evidence type="ECO:0000256" key="1">
    <source>
        <dbReference type="SAM" id="Phobius"/>
    </source>
</evidence>
<dbReference type="PANTHER" id="PTHR46546:SF4">
    <property type="entry name" value="SHEWANELLA-LIKE PROTEIN PHOSPHATASE 1"/>
    <property type="match status" value="1"/>
</dbReference>
<dbReference type="PANTHER" id="PTHR46546">
    <property type="entry name" value="SHEWANELLA-LIKE PROTEIN PHOSPHATASE 1"/>
    <property type="match status" value="1"/>
</dbReference>
<reference evidence="4" key="1">
    <citation type="submission" date="2018-05" db="EMBL/GenBank/DDBJ databases">
        <authorList>
            <person name="Nie L."/>
        </authorList>
    </citation>
    <scope>NUCLEOTIDE SEQUENCE [LARGE SCALE GENOMIC DNA]</scope>
    <source>
        <strain evidence="4">NL</strain>
    </source>
</reference>
<name>A0A328B9R3_9BACT</name>
<feature type="domain" description="Calcineurin-like phosphoesterase" evidence="2">
    <location>
        <begin position="135"/>
        <end position="376"/>
    </location>
</feature>
<keyword evidence="4" id="KW-1185">Reference proteome</keyword>